<evidence type="ECO:0000313" key="2">
    <source>
        <dbReference type="Proteomes" id="UP000440498"/>
    </source>
</evidence>
<reference evidence="1 2" key="1">
    <citation type="submission" date="2019-10" db="EMBL/GenBank/DDBJ databases">
        <title>Two novel species isolated from a subtropical stream in China.</title>
        <authorList>
            <person name="Lu H."/>
        </authorList>
    </citation>
    <scope>NUCLEOTIDE SEQUENCE [LARGE SCALE GENOMIC DNA]</scope>
    <source>
        <strain evidence="1 2">FT29W</strain>
    </source>
</reference>
<comment type="caution">
    <text evidence="1">The sequence shown here is derived from an EMBL/GenBank/DDBJ whole genome shotgun (WGS) entry which is preliminary data.</text>
</comment>
<dbReference type="InterPro" id="IPR027417">
    <property type="entry name" value="P-loop_NTPase"/>
</dbReference>
<dbReference type="AlphaFoldDB" id="A0A6A7MVR8"/>
<dbReference type="Gene3D" id="3.40.50.300">
    <property type="entry name" value="P-loop containing nucleotide triphosphate hydrolases"/>
    <property type="match status" value="1"/>
</dbReference>
<dbReference type="Proteomes" id="UP000440498">
    <property type="component" value="Unassembled WGS sequence"/>
</dbReference>
<organism evidence="1 2">
    <name type="scientific">Rugamonas aquatica</name>
    <dbReference type="NCBI Taxonomy" id="2743357"/>
    <lineage>
        <taxon>Bacteria</taxon>
        <taxon>Pseudomonadati</taxon>
        <taxon>Pseudomonadota</taxon>
        <taxon>Betaproteobacteria</taxon>
        <taxon>Burkholderiales</taxon>
        <taxon>Oxalobacteraceae</taxon>
        <taxon>Telluria group</taxon>
        <taxon>Rugamonas</taxon>
    </lineage>
</organism>
<evidence type="ECO:0000313" key="1">
    <source>
        <dbReference type="EMBL" id="MQA36790.1"/>
    </source>
</evidence>
<accession>A0A6A7MVR8</accession>
<name>A0A6A7MVR8_9BURK</name>
<dbReference type="SUPFAM" id="SSF52540">
    <property type="entry name" value="P-loop containing nucleoside triphosphate hydrolases"/>
    <property type="match status" value="1"/>
</dbReference>
<keyword evidence="2" id="KW-1185">Reference proteome</keyword>
<dbReference type="EMBL" id="WHUG01000001">
    <property type="protein sequence ID" value="MQA36790.1"/>
    <property type="molecule type" value="Genomic_DNA"/>
</dbReference>
<sequence>MTEVIHCLFIDQTEQKGRRNQKDQSVLVVNLTNTYAVTFPTPQTLKIALNSDRYVTAGVQVAGVAGMAVLYGENGAGKTSAMIDIANVFGNNPQEKTAGGLYERDGKLFLRPGKALQGRTVEGIPAEVKKSDELLRCPSVFYTTSPFDGGRRERFGENSLAHDVSPVFGERNTFDGLSLLKICDQLDMPFLDHASIRVRHAVKPVSNAMIAISNMNGGTHSPHVPVVRRAVMAAASELPKGEEIQLRCWLSLFVAVHQRKQLPFPQEFVQKLDLFPESADPGADLYELWKSVINATASNMNETEMTQVMELLQLMLQPKFSKSLSQRYNPAALEQMIAQQLFGYKEGLRLCADLGLLEFSISGLSSGETAYAMIFSSLYGGLEQVSQMDGEHPVFLLLDEGEMFLHPSWQRLYIAKLLDFIQGAKKLKGRLYLLLATHSLIVAADAPPYSLVNVSTGEQVNGFGLGPRSTLADVYEVAVFQGQSSEAEFKRIEAFIHHPRREDYPQIMELTAALADVNVSKFLEQQVVEALERCRE</sequence>
<gene>
    <name evidence="1" type="ORF">GEV02_01400</name>
</gene>
<evidence type="ECO:0008006" key="3">
    <source>
        <dbReference type="Google" id="ProtNLM"/>
    </source>
</evidence>
<proteinExistence type="predicted"/>
<protein>
    <recommendedName>
        <fullName evidence="3">ATPase AAA-type core domain-containing protein</fullName>
    </recommendedName>
</protein>
<dbReference type="RefSeq" id="WP_152836161.1">
    <property type="nucleotide sequence ID" value="NZ_WHUG01000001.1"/>
</dbReference>